<evidence type="ECO:0000259" key="1">
    <source>
        <dbReference type="Pfam" id="PF20613"/>
    </source>
</evidence>
<proteinExistence type="predicted"/>
<dbReference type="AlphaFoldDB" id="E6QIL4"/>
<dbReference type="EMBL" id="CABQ01000059">
    <property type="protein sequence ID" value="CBI07080.1"/>
    <property type="molecule type" value="Genomic_DNA"/>
</dbReference>
<feature type="domain" description="HipA-like kinase" evidence="1">
    <location>
        <begin position="16"/>
        <end position="94"/>
    </location>
</feature>
<organism evidence="2">
    <name type="scientific">mine drainage metagenome</name>
    <dbReference type="NCBI Taxonomy" id="410659"/>
    <lineage>
        <taxon>unclassified sequences</taxon>
        <taxon>metagenomes</taxon>
        <taxon>ecological metagenomes</taxon>
    </lineage>
</organism>
<gene>
    <name evidence="2" type="ORF">CARN6_0389</name>
</gene>
<evidence type="ECO:0000313" key="2">
    <source>
        <dbReference type="EMBL" id="CBI07080.1"/>
    </source>
</evidence>
<accession>E6QIL4</accession>
<protein>
    <recommendedName>
        <fullName evidence="1">HipA-like kinase domain-containing protein</fullName>
    </recommendedName>
</protein>
<reference evidence="2" key="1">
    <citation type="submission" date="2009-10" db="EMBL/GenBank/DDBJ databases">
        <title>Diversity of trophic interactions inside an arsenic-rich microbial ecosystem.</title>
        <authorList>
            <person name="Bertin P.N."/>
            <person name="Heinrich-Salmeron A."/>
            <person name="Pelletier E."/>
            <person name="Goulhen-Chollet F."/>
            <person name="Arsene-Ploetze F."/>
            <person name="Gallien S."/>
            <person name="Calteau A."/>
            <person name="Vallenet D."/>
            <person name="Casiot C."/>
            <person name="Chane-Woon-Ming B."/>
            <person name="Giloteaux L."/>
            <person name="Barakat M."/>
            <person name="Bonnefoy V."/>
            <person name="Bruneel O."/>
            <person name="Chandler M."/>
            <person name="Cleiss J."/>
            <person name="Duran R."/>
            <person name="Elbaz-Poulichet F."/>
            <person name="Fonknechten N."/>
            <person name="Lauga B."/>
            <person name="Mornico D."/>
            <person name="Ortet P."/>
            <person name="Schaeffer C."/>
            <person name="Siguier P."/>
            <person name="Alexander Thil Smith A."/>
            <person name="Van Dorsselaer A."/>
            <person name="Weissenbach J."/>
            <person name="Medigue C."/>
            <person name="Le Paslier D."/>
        </authorList>
    </citation>
    <scope>NUCLEOTIDE SEQUENCE</scope>
</reference>
<dbReference type="Pfam" id="PF20613">
    <property type="entry name" value="HipA_2"/>
    <property type="match status" value="1"/>
</dbReference>
<dbReference type="InterPro" id="IPR046748">
    <property type="entry name" value="HipA_2"/>
</dbReference>
<comment type="caution">
    <text evidence="2">The sequence shown here is derived from an EMBL/GenBank/DDBJ whole genome shotgun (WGS) entry which is preliminary data.</text>
</comment>
<sequence length="157" mass="17411">MSLCGCKRVTPVRFIAKMRGGSQSTLIEASDGQQYVVKWQHNPQGSRVVLNEALGSALYKEIGLPTPQWAAIEIPDAFIDANPGMWFDTANGFVRPTAGLHFASLRMGTETQTVFEVLPSTWFTRIQNRNTFLGALVADVWSEHADSRQALFLRLSP</sequence>
<name>E6QIL4_9ZZZZ</name>